<dbReference type="Proteomes" id="UP001162131">
    <property type="component" value="Unassembled WGS sequence"/>
</dbReference>
<organism evidence="1 2">
    <name type="scientific">Blepharisma stoltei</name>
    <dbReference type="NCBI Taxonomy" id="1481888"/>
    <lineage>
        <taxon>Eukaryota</taxon>
        <taxon>Sar</taxon>
        <taxon>Alveolata</taxon>
        <taxon>Ciliophora</taxon>
        <taxon>Postciliodesmatophora</taxon>
        <taxon>Heterotrichea</taxon>
        <taxon>Heterotrichida</taxon>
        <taxon>Blepharismidae</taxon>
        <taxon>Blepharisma</taxon>
    </lineage>
</organism>
<evidence type="ECO:0008006" key="3">
    <source>
        <dbReference type="Google" id="ProtNLM"/>
    </source>
</evidence>
<comment type="caution">
    <text evidence="1">The sequence shown here is derived from an EMBL/GenBank/DDBJ whole genome shotgun (WGS) entry which is preliminary data.</text>
</comment>
<dbReference type="EMBL" id="CAJZBQ010000036">
    <property type="protein sequence ID" value="CAG9324290.1"/>
    <property type="molecule type" value="Genomic_DNA"/>
</dbReference>
<reference evidence="1" key="1">
    <citation type="submission" date="2021-09" db="EMBL/GenBank/DDBJ databases">
        <authorList>
            <consortium name="AG Swart"/>
            <person name="Singh M."/>
            <person name="Singh A."/>
            <person name="Seah K."/>
            <person name="Emmerich C."/>
        </authorList>
    </citation>
    <scope>NUCLEOTIDE SEQUENCE</scope>
    <source>
        <strain evidence="1">ATCC30299</strain>
    </source>
</reference>
<dbReference type="AlphaFoldDB" id="A0AAU9JLE9"/>
<proteinExistence type="predicted"/>
<protein>
    <recommendedName>
        <fullName evidence="3">Secreted protein</fullName>
    </recommendedName>
</protein>
<name>A0AAU9JLE9_9CILI</name>
<accession>A0AAU9JLE9</accession>
<sequence length="87" mass="10325">MLILGLLWKIFLWQIFPVLLLLLANSEHLYWSSNPMFYLNKIVYILRKCIKNILIGLLMNASSLKKDKAFAHQKKGRDVKYESNIYH</sequence>
<gene>
    <name evidence="1" type="ORF">BSTOLATCC_MIC36085</name>
</gene>
<evidence type="ECO:0000313" key="2">
    <source>
        <dbReference type="Proteomes" id="UP001162131"/>
    </source>
</evidence>
<keyword evidence="2" id="KW-1185">Reference proteome</keyword>
<evidence type="ECO:0000313" key="1">
    <source>
        <dbReference type="EMBL" id="CAG9324290.1"/>
    </source>
</evidence>